<organism evidence="2 3">
    <name type="scientific">Botrytis byssoidea</name>
    <dbReference type="NCBI Taxonomy" id="139641"/>
    <lineage>
        <taxon>Eukaryota</taxon>
        <taxon>Fungi</taxon>
        <taxon>Dikarya</taxon>
        <taxon>Ascomycota</taxon>
        <taxon>Pezizomycotina</taxon>
        <taxon>Leotiomycetes</taxon>
        <taxon>Helotiales</taxon>
        <taxon>Sclerotiniaceae</taxon>
        <taxon>Botrytis</taxon>
    </lineage>
</organism>
<dbReference type="Proteomes" id="UP000710849">
    <property type="component" value="Unassembled WGS sequence"/>
</dbReference>
<dbReference type="RefSeq" id="XP_038736578.1">
    <property type="nucleotide sequence ID" value="XM_038872020.1"/>
</dbReference>
<evidence type="ECO:0000256" key="1">
    <source>
        <dbReference type="SAM" id="SignalP"/>
    </source>
</evidence>
<accession>A0A9P5IW76</accession>
<keyword evidence="3" id="KW-1185">Reference proteome</keyword>
<keyword evidence="1" id="KW-0732">Signal</keyword>
<evidence type="ECO:0000313" key="2">
    <source>
        <dbReference type="EMBL" id="KAF7952012.1"/>
    </source>
</evidence>
<evidence type="ECO:0000313" key="3">
    <source>
        <dbReference type="Proteomes" id="UP000710849"/>
    </source>
</evidence>
<dbReference type="AlphaFoldDB" id="A0A9P5IW76"/>
<feature type="chain" id="PRO_5040137752" evidence="1">
    <location>
        <begin position="30"/>
        <end position="94"/>
    </location>
</feature>
<comment type="caution">
    <text evidence="2">The sequence shown here is derived from an EMBL/GenBank/DDBJ whole genome shotgun (WGS) entry which is preliminary data.</text>
</comment>
<gene>
    <name evidence="2" type="ORF">EAE97_001509</name>
</gene>
<dbReference type="EMBL" id="RCSW01000003">
    <property type="protein sequence ID" value="KAF7952012.1"/>
    <property type="molecule type" value="Genomic_DNA"/>
</dbReference>
<sequence length="94" mass="10500">MFRDSRHRLYSILTLALIFLALGTSLTGAKDSVIGIATPAITISSQAIEELGRDRPTVVYIYLTTFQTPLSQPTTQSTKHTISIKIKFLKHEEH</sequence>
<name>A0A9P5IW76_9HELO</name>
<feature type="signal peptide" evidence="1">
    <location>
        <begin position="1"/>
        <end position="29"/>
    </location>
</feature>
<reference evidence="2 3" key="1">
    <citation type="journal article" date="2020" name="Genome Biol. Evol.">
        <title>Comparative genomics of Sclerotiniaceae.</title>
        <authorList>
            <person name="Valero Jimenez C.A."/>
            <person name="Steentjes M."/>
            <person name="Scholten O.E."/>
            <person name="Van Kan J.A.L."/>
        </authorList>
    </citation>
    <scope>NUCLEOTIDE SEQUENCE [LARGE SCALE GENOMIC DNA]</scope>
    <source>
        <strain evidence="2 3">MUCL 94</strain>
    </source>
</reference>
<dbReference type="GeneID" id="62145098"/>
<protein>
    <submittedName>
        <fullName evidence="2">Uncharacterized protein</fullName>
    </submittedName>
</protein>
<proteinExistence type="predicted"/>